<proteinExistence type="inferred from homology"/>
<evidence type="ECO:0000256" key="6">
    <source>
        <dbReference type="ARBA" id="ARBA00023136"/>
    </source>
</evidence>
<evidence type="ECO:0000256" key="8">
    <source>
        <dbReference type="SAM" id="SignalP"/>
    </source>
</evidence>
<dbReference type="InterPro" id="IPR051906">
    <property type="entry name" value="TolC-like"/>
</dbReference>
<protein>
    <submittedName>
        <fullName evidence="9">Transporter</fullName>
    </submittedName>
</protein>
<dbReference type="InterPro" id="IPR003423">
    <property type="entry name" value="OMP_efflux"/>
</dbReference>
<evidence type="ECO:0000256" key="1">
    <source>
        <dbReference type="ARBA" id="ARBA00004442"/>
    </source>
</evidence>
<keyword evidence="10" id="KW-1185">Reference proteome</keyword>
<evidence type="ECO:0000256" key="4">
    <source>
        <dbReference type="ARBA" id="ARBA00022452"/>
    </source>
</evidence>
<dbReference type="Pfam" id="PF02321">
    <property type="entry name" value="OEP"/>
    <property type="match status" value="2"/>
</dbReference>
<evidence type="ECO:0000256" key="3">
    <source>
        <dbReference type="ARBA" id="ARBA00022448"/>
    </source>
</evidence>
<dbReference type="SUPFAM" id="SSF56954">
    <property type="entry name" value="Outer membrane efflux proteins (OEP)"/>
    <property type="match status" value="1"/>
</dbReference>
<organism evidence="9 10">
    <name type="scientific">Mucilaginibacter pedocola</name>
    <dbReference type="NCBI Taxonomy" id="1792845"/>
    <lineage>
        <taxon>Bacteria</taxon>
        <taxon>Pseudomonadati</taxon>
        <taxon>Bacteroidota</taxon>
        <taxon>Sphingobacteriia</taxon>
        <taxon>Sphingobacteriales</taxon>
        <taxon>Sphingobacteriaceae</taxon>
        <taxon>Mucilaginibacter</taxon>
    </lineage>
</organism>
<evidence type="ECO:0000256" key="7">
    <source>
        <dbReference type="ARBA" id="ARBA00023237"/>
    </source>
</evidence>
<dbReference type="Proteomes" id="UP000189739">
    <property type="component" value="Unassembled WGS sequence"/>
</dbReference>
<dbReference type="GO" id="GO:0015562">
    <property type="term" value="F:efflux transmembrane transporter activity"/>
    <property type="evidence" value="ECO:0007669"/>
    <property type="project" value="InterPro"/>
</dbReference>
<dbReference type="OrthoDB" id="9811587at2"/>
<evidence type="ECO:0000256" key="5">
    <source>
        <dbReference type="ARBA" id="ARBA00022692"/>
    </source>
</evidence>
<comment type="similarity">
    <text evidence="2">Belongs to the outer membrane factor (OMF) (TC 1.B.17) family.</text>
</comment>
<keyword evidence="4" id="KW-1134">Transmembrane beta strand</keyword>
<accession>A0A1S9P952</accession>
<evidence type="ECO:0000313" key="9">
    <source>
        <dbReference type="EMBL" id="OOQ57514.1"/>
    </source>
</evidence>
<dbReference type="RefSeq" id="WP_078350813.1">
    <property type="nucleotide sequence ID" value="NZ_MBTF01000036.1"/>
</dbReference>
<dbReference type="Gene3D" id="1.20.1600.10">
    <property type="entry name" value="Outer membrane efflux proteins (OEP)"/>
    <property type="match status" value="1"/>
</dbReference>
<dbReference type="GO" id="GO:1990281">
    <property type="term" value="C:efflux pump complex"/>
    <property type="evidence" value="ECO:0007669"/>
    <property type="project" value="TreeGrafter"/>
</dbReference>
<feature type="signal peptide" evidence="8">
    <location>
        <begin position="1"/>
        <end position="26"/>
    </location>
</feature>
<keyword evidence="5" id="KW-0812">Transmembrane</keyword>
<keyword evidence="3" id="KW-0813">Transport</keyword>
<dbReference type="EMBL" id="MBTF01000036">
    <property type="protein sequence ID" value="OOQ57514.1"/>
    <property type="molecule type" value="Genomic_DNA"/>
</dbReference>
<dbReference type="PANTHER" id="PTHR30026">
    <property type="entry name" value="OUTER MEMBRANE PROTEIN TOLC"/>
    <property type="match status" value="1"/>
</dbReference>
<gene>
    <name evidence="9" type="ORF">BC343_15205</name>
</gene>
<dbReference type="AlphaFoldDB" id="A0A1S9P952"/>
<keyword evidence="7" id="KW-0998">Cell outer membrane</keyword>
<dbReference type="GO" id="GO:0015288">
    <property type="term" value="F:porin activity"/>
    <property type="evidence" value="ECO:0007669"/>
    <property type="project" value="TreeGrafter"/>
</dbReference>
<evidence type="ECO:0000313" key="10">
    <source>
        <dbReference type="Proteomes" id="UP000189739"/>
    </source>
</evidence>
<keyword evidence="8" id="KW-0732">Signal</keyword>
<feature type="chain" id="PRO_5012119935" evidence="8">
    <location>
        <begin position="27"/>
        <end position="452"/>
    </location>
</feature>
<reference evidence="9 10" key="1">
    <citation type="submission" date="2016-07" db="EMBL/GenBank/DDBJ databases">
        <title>Genomic analysis of zinc-resistant bacterium Mucilaginibacter pedocola TBZ30.</title>
        <authorList>
            <person name="Huang J."/>
            <person name="Tang J."/>
        </authorList>
    </citation>
    <scope>NUCLEOTIDE SEQUENCE [LARGE SCALE GENOMIC DNA]</scope>
    <source>
        <strain evidence="9 10">TBZ30</strain>
    </source>
</reference>
<dbReference type="PANTHER" id="PTHR30026:SF20">
    <property type="entry name" value="OUTER MEMBRANE PROTEIN TOLC"/>
    <property type="match status" value="1"/>
</dbReference>
<dbReference type="STRING" id="1792845.BC343_15205"/>
<comment type="caution">
    <text evidence="9">The sequence shown here is derived from an EMBL/GenBank/DDBJ whole genome shotgun (WGS) entry which is preliminary data.</text>
</comment>
<sequence length="452" mass="50640">MKLIFTATKVTIACLILIAAAPKANAQELITLQKAVDRALERNLTIKQSQYNEAISAENYNQSRYNKLPAVSANPQGGFNFGRNIDPTSNQFVNQRTFTVNAGINAQITLFQGGQLRNQIIQNRILVDVDKSNTAKVKNDLILNVVTQYLTVLTNQDLVTASKQQIDISKIALDRAQKNFDVGNQTLADLSQAKAQQSTAELNLTTAQNQLDLSLLVLKQYMEMNPLEEITVEKPDISKFKDVQTDFDGASVIKTALEINPDIKLAETRQASAQQAIKIAQGGYYPSLVLFGSGNSRYSDAAVRFNNPSIPYRFFDQFKDNFNQSVGFSLQIPIFSQFSNRTAVRKARLQFENAQVNTQLSKNNLSKVIIQAVFDLRAAQKKLVSNEQTYQSNKDAFNVVQQRYNVGLVNSLDYNTSLTNLNKSQFDLIQARYELVFRSKVIDYYLGNPITL</sequence>
<name>A0A1S9P952_9SPHI</name>
<dbReference type="GO" id="GO:0009279">
    <property type="term" value="C:cell outer membrane"/>
    <property type="evidence" value="ECO:0007669"/>
    <property type="project" value="UniProtKB-SubCell"/>
</dbReference>
<evidence type="ECO:0000256" key="2">
    <source>
        <dbReference type="ARBA" id="ARBA00007613"/>
    </source>
</evidence>
<keyword evidence="6" id="KW-0472">Membrane</keyword>
<comment type="subcellular location">
    <subcellularLocation>
        <location evidence="1">Cell outer membrane</location>
    </subcellularLocation>
</comment>